<keyword evidence="3" id="KW-1185">Reference proteome</keyword>
<organism evidence="2 3">
    <name type="scientific">Suillus discolor</name>
    <dbReference type="NCBI Taxonomy" id="1912936"/>
    <lineage>
        <taxon>Eukaryota</taxon>
        <taxon>Fungi</taxon>
        <taxon>Dikarya</taxon>
        <taxon>Basidiomycota</taxon>
        <taxon>Agaricomycotina</taxon>
        <taxon>Agaricomycetes</taxon>
        <taxon>Agaricomycetidae</taxon>
        <taxon>Boletales</taxon>
        <taxon>Suillineae</taxon>
        <taxon>Suillaceae</taxon>
        <taxon>Suillus</taxon>
    </lineage>
</organism>
<feature type="region of interest" description="Disordered" evidence="1">
    <location>
        <begin position="122"/>
        <end position="167"/>
    </location>
</feature>
<comment type="caution">
    <text evidence="2">The sequence shown here is derived from an EMBL/GenBank/DDBJ whole genome shotgun (WGS) entry which is preliminary data.</text>
</comment>
<feature type="compositionally biased region" description="Low complexity" evidence="1">
    <location>
        <begin position="71"/>
        <end position="92"/>
    </location>
</feature>
<dbReference type="InterPro" id="IPR012337">
    <property type="entry name" value="RNaseH-like_sf"/>
</dbReference>
<gene>
    <name evidence="2" type="ORF">F5147DRAFT_808699</name>
</gene>
<feature type="compositionally biased region" description="Polar residues" evidence="1">
    <location>
        <begin position="151"/>
        <end position="160"/>
    </location>
</feature>
<dbReference type="EMBL" id="JABBWM010000043">
    <property type="protein sequence ID" value="KAG2103734.1"/>
    <property type="molecule type" value="Genomic_DNA"/>
</dbReference>
<accession>A0A9P7F1X9</accession>
<dbReference type="Proteomes" id="UP000823399">
    <property type="component" value="Unassembled WGS sequence"/>
</dbReference>
<dbReference type="SUPFAM" id="SSF53098">
    <property type="entry name" value="Ribonuclease H-like"/>
    <property type="match status" value="1"/>
</dbReference>
<evidence type="ECO:0000256" key="1">
    <source>
        <dbReference type="SAM" id="MobiDB-lite"/>
    </source>
</evidence>
<feature type="region of interest" description="Disordered" evidence="1">
    <location>
        <begin position="1"/>
        <end position="109"/>
    </location>
</feature>
<sequence length="1025" mass="111899">MSDPPKRGRGCPKGSKNRPGAKNVGWPYKNGQPAQARNTKDKGTRDPSHVALAGPSASLALTPNSTAAPCSPERSSEWLPSPSESPSCLQSPKLATNPPVPSADNLRSTSVVTVVPSPIHESLEEQPALPSSSLPLPSLAASLLDAQSDPTSHSLCAQPTTPEPCQPMPTNSDLECCTGVVSRSAMVQNPYGSDLKADNVHEGDEDEDEDMLEEFNLTCEDADLEDEAESTGDQPMTVNAEHEMSALSAPAQMARQHARPTLPAWLPSEYQRLRERLIHEIKNNSSHLPTCYDRQTFFDGPENPFLVAKSTFQLTPGLFHQPRFFIWLPHLLVDRIPCPACLDAGRQPAHGSCVYLQKHGFAQCTRRVVDIDCNIFIFLEMVSHRSSSGSLSSCWTTASPFGEFGDRDGYAGYIPHAPYFARFYDMLVEESAPASKQLIASLPADILKQDHSFKAIKRLGKTDGVPAFNALFTTINQYSEIRSMNFTPSKAQDGWAPILAAMLPSLASFGHSPPKIVFTDNIRADKDKLLSIFPSLSAGVIPVQPASTQEPLVLPEDWSSIPLTTMFQVNHRFDIIMNQHTPTTPVIVAFSVQWPIDAATGKTGRVALIQVAYQKVVYLIQTRLFMQDGYISLPHSLLMFFQSKAYRKVGVNVMSNLQRLQGDCIPACRSVLFAGSIDVGQMARERDAAPSGSSRIVTLCANVLRRRITRDSVVCISPAWGHSELPSQFVQHAVLESYATWSLYLTLTTVKAPQNVTGSTPGGTAVTMYAPDGRTIAQGLIAIDRPLTFNGIRVTKTRVVMVVREVLVPGYLISGSLLASHTPTALSAFGPAPFSILCQANHLQTSSVPPLLDPTAVGSCEDQTPVNPPAEGEILSTDTNGDSFQSIFLDAVATHLDASIELETEPEQTIPGSSIDEGALEAISQLILDITNFVPESVDLVRTRIKGDIWHLFHQFPISLHHGLRRPFAHALSTAIFLTDVNDKRAVTEILARQNVSYDAKLISKSEWILTRVRRYVPPPEILFS</sequence>
<proteinExistence type="predicted"/>
<evidence type="ECO:0000313" key="2">
    <source>
        <dbReference type="EMBL" id="KAG2103734.1"/>
    </source>
</evidence>
<feature type="compositionally biased region" description="Polar residues" evidence="1">
    <location>
        <begin position="59"/>
        <end position="68"/>
    </location>
</feature>
<dbReference type="RefSeq" id="XP_041290631.1">
    <property type="nucleotide sequence ID" value="XM_041443402.1"/>
</dbReference>
<dbReference type="OrthoDB" id="1920326at2759"/>
<dbReference type="GO" id="GO:0003676">
    <property type="term" value="F:nucleic acid binding"/>
    <property type="evidence" value="ECO:0007669"/>
    <property type="project" value="InterPro"/>
</dbReference>
<dbReference type="AlphaFoldDB" id="A0A9P7F1X9"/>
<reference evidence="2" key="1">
    <citation type="journal article" date="2020" name="New Phytol.">
        <title>Comparative genomics reveals dynamic genome evolution in host specialist ectomycorrhizal fungi.</title>
        <authorList>
            <person name="Lofgren L.A."/>
            <person name="Nguyen N.H."/>
            <person name="Vilgalys R."/>
            <person name="Ruytinx J."/>
            <person name="Liao H.L."/>
            <person name="Branco S."/>
            <person name="Kuo A."/>
            <person name="LaButti K."/>
            <person name="Lipzen A."/>
            <person name="Andreopoulos W."/>
            <person name="Pangilinan J."/>
            <person name="Riley R."/>
            <person name="Hundley H."/>
            <person name="Na H."/>
            <person name="Barry K."/>
            <person name="Grigoriev I.V."/>
            <person name="Stajich J.E."/>
            <person name="Kennedy P.G."/>
        </authorList>
    </citation>
    <scope>NUCLEOTIDE SEQUENCE</scope>
    <source>
        <strain evidence="2">FC423</strain>
    </source>
</reference>
<dbReference type="Gene3D" id="3.30.420.10">
    <property type="entry name" value="Ribonuclease H-like superfamily/Ribonuclease H"/>
    <property type="match status" value="1"/>
</dbReference>
<name>A0A9P7F1X9_9AGAM</name>
<dbReference type="GeneID" id="64705661"/>
<feature type="compositionally biased region" description="Basic and acidic residues" evidence="1">
    <location>
        <begin position="38"/>
        <end position="48"/>
    </location>
</feature>
<evidence type="ECO:0000313" key="3">
    <source>
        <dbReference type="Proteomes" id="UP000823399"/>
    </source>
</evidence>
<dbReference type="InterPro" id="IPR036397">
    <property type="entry name" value="RNaseH_sf"/>
</dbReference>
<feature type="compositionally biased region" description="Low complexity" evidence="1">
    <location>
        <begin position="125"/>
        <end position="150"/>
    </location>
</feature>
<protein>
    <submittedName>
        <fullName evidence="2">Uncharacterized protein</fullName>
    </submittedName>
</protein>